<keyword evidence="1" id="KW-1133">Transmembrane helix</keyword>
<organism evidence="3 4">
    <name type="scientific">Durusdinium trenchii</name>
    <dbReference type="NCBI Taxonomy" id="1381693"/>
    <lineage>
        <taxon>Eukaryota</taxon>
        <taxon>Sar</taxon>
        <taxon>Alveolata</taxon>
        <taxon>Dinophyceae</taxon>
        <taxon>Suessiales</taxon>
        <taxon>Symbiodiniaceae</taxon>
        <taxon>Durusdinium</taxon>
    </lineage>
</organism>
<keyword evidence="2" id="KW-0732">Signal</keyword>
<protein>
    <submittedName>
        <fullName evidence="3">Cyclic nucleotide-binding domain-containing protein</fullName>
    </submittedName>
</protein>
<proteinExistence type="predicted"/>
<feature type="transmembrane region" description="Helical" evidence="1">
    <location>
        <begin position="83"/>
        <end position="100"/>
    </location>
</feature>
<feature type="signal peptide" evidence="2">
    <location>
        <begin position="1"/>
        <end position="18"/>
    </location>
</feature>
<dbReference type="EMBL" id="CAXAMM010034447">
    <property type="protein sequence ID" value="CAK9072905.1"/>
    <property type="molecule type" value="Genomic_DNA"/>
</dbReference>
<keyword evidence="4" id="KW-1185">Reference proteome</keyword>
<evidence type="ECO:0000256" key="1">
    <source>
        <dbReference type="SAM" id="Phobius"/>
    </source>
</evidence>
<feature type="chain" id="PRO_5046334582" evidence="2">
    <location>
        <begin position="19"/>
        <end position="163"/>
    </location>
</feature>
<sequence length="163" mass="18184">MRWICLLHLRCAPHLSGAGQDVPPLPLVMQHAHDSRPVFPQVPVSGIDDPRFWTYERYQRKKWELNCASACACENMKERQVKMMLFALVLAFLGIVAFGMRSSIADRMVSEAMLALGGVLVFLGCITCCKCLSETHDSEEVDKQLNHPDAAIGKPLMGIELDV</sequence>
<evidence type="ECO:0000256" key="2">
    <source>
        <dbReference type="SAM" id="SignalP"/>
    </source>
</evidence>
<evidence type="ECO:0000313" key="3">
    <source>
        <dbReference type="EMBL" id="CAK9072905.1"/>
    </source>
</evidence>
<feature type="transmembrane region" description="Helical" evidence="1">
    <location>
        <begin position="112"/>
        <end position="133"/>
    </location>
</feature>
<dbReference type="Proteomes" id="UP001642464">
    <property type="component" value="Unassembled WGS sequence"/>
</dbReference>
<name>A0ABP0PDX4_9DINO</name>
<accession>A0ABP0PDX4</accession>
<gene>
    <name evidence="3" type="ORF">SCF082_LOCUS35792</name>
</gene>
<comment type="caution">
    <text evidence="3">The sequence shown here is derived from an EMBL/GenBank/DDBJ whole genome shotgun (WGS) entry which is preliminary data.</text>
</comment>
<evidence type="ECO:0000313" key="4">
    <source>
        <dbReference type="Proteomes" id="UP001642464"/>
    </source>
</evidence>
<keyword evidence="1" id="KW-0472">Membrane</keyword>
<keyword evidence="1" id="KW-0812">Transmembrane</keyword>
<reference evidence="3 4" key="1">
    <citation type="submission" date="2024-02" db="EMBL/GenBank/DDBJ databases">
        <authorList>
            <person name="Chen Y."/>
            <person name="Shah S."/>
            <person name="Dougan E. K."/>
            <person name="Thang M."/>
            <person name="Chan C."/>
        </authorList>
    </citation>
    <scope>NUCLEOTIDE SEQUENCE [LARGE SCALE GENOMIC DNA]</scope>
</reference>